<keyword evidence="1" id="KW-0784">Thiamine biosynthesis</keyword>
<name>A0ABX2FM22_9BACT</name>
<dbReference type="Gene3D" id="3.30.1330.10">
    <property type="entry name" value="PurM-like, N-terminal domain"/>
    <property type="match status" value="1"/>
</dbReference>
<dbReference type="InterPro" id="IPR036921">
    <property type="entry name" value="PurM-like_N_sf"/>
</dbReference>
<dbReference type="InterPro" id="IPR011413">
    <property type="entry name" value="UCP036540_AIR"/>
</dbReference>
<evidence type="ECO:0000259" key="3">
    <source>
        <dbReference type="Pfam" id="PF02769"/>
    </source>
</evidence>
<dbReference type="RefSeq" id="WP_173808932.1">
    <property type="nucleotide sequence ID" value="NZ_JABSNP010000003.1"/>
</dbReference>
<evidence type="ECO:0008006" key="6">
    <source>
        <dbReference type="Google" id="ProtNLM"/>
    </source>
</evidence>
<dbReference type="InterPro" id="IPR036676">
    <property type="entry name" value="PurM-like_C_sf"/>
</dbReference>
<dbReference type="Proteomes" id="UP000779507">
    <property type="component" value="Unassembled WGS sequence"/>
</dbReference>
<evidence type="ECO:0000313" key="5">
    <source>
        <dbReference type="Proteomes" id="UP000779507"/>
    </source>
</evidence>
<accession>A0ABX2FM22</accession>
<dbReference type="InterPro" id="IPR006283">
    <property type="entry name" value="ThiL-like"/>
</dbReference>
<dbReference type="InterPro" id="IPR016188">
    <property type="entry name" value="PurM-like_N"/>
</dbReference>
<reference evidence="4 5" key="1">
    <citation type="submission" date="2020-05" db="EMBL/GenBank/DDBJ databases">
        <title>Genomic Encyclopedia of Type Strains, Phase IV (KMG-V): Genome sequencing to study the core and pangenomes of soil and plant-associated prokaryotes.</title>
        <authorList>
            <person name="Whitman W."/>
        </authorList>
    </citation>
    <scope>NUCLEOTIDE SEQUENCE [LARGE SCALE GENOMIC DNA]</scope>
    <source>
        <strain evidence="4 5">9A</strain>
    </source>
</reference>
<dbReference type="InterPro" id="IPR024030">
    <property type="entry name" value="AIR_synthase-rel_sll0787"/>
</dbReference>
<proteinExistence type="predicted"/>
<dbReference type="EMBL" id="JABSNP010000003">
    <property type="protein sequence ID" value="NRT18190.1"/>
    <property type="molecule type" value="Genomic_DNA"/>
</dbReference>
<dbReference type="SUPFAM" id="SSF56042">
    <property type="entry name" value="PurM C-terminal domain-like"/>
    <property type="match status" value="1"/>
</dbReference>
<protein>
    <recommendedName>
        <fullName evidence="6">Sll0787 family AIR synthase-like protein</fullName>
    </recommendedName>
</protein>
<feature type="domain" description="PurM-like C-terminal" evidence="3">
    <location>
        <begin position="190"/>
        <end position="300"/>
    </location>
</feature>
<dbReference type="Pfam" id="PF00586">
    <property type="entry name" value="AIRS"/>
    <property type="match status" value="1"/>
</dbReference>
<organism evidence="4 5">
    <name type="scientific">Hymenobacter caeli</name>
    <dbReference type="NCBI Taxonomy" id="2735894"/>
    <lineage>
        <taxon>Bacteria</taxon>
        <taxon>Pseudomonadati</taxon>
        <taxon>Bacteroidota</taxon>
        <taxon>Cytophagia</taxon>
        <taxon>Cytophagales</taxon>
        <taxon>Hymenobacteraceae</taxon>
        <taxon>Hymenobacter</taxon>
    </lineage>
</organism>
<dbReference type="CDD" id="cd02192">
    <property type="entry name" value="PurM-like3"/>
    <property type="match status" value="1"/>
</dbReference>
<dbReference type="PANTHER" id="PTHR30270:SF0">
    <property type="entry name" value="THIAMINE-MONOPHOSPHATE KINASE"/>
    <property type="match status" value="1"/>
</dbReference>
<dbReference type="PANTHER" id="PTHR30270">
    <property type="entry name" value="THIAMINE-MONOPHOSPHATE KINASE"/>
    <property type="match status" value="1"/>
</dbReference>
<evidence type="ECO:0000313" key="4">
    <source>
        <dbReference type="EMBL" id="NRT18190.1"/>
    </source>
</evidence>
<evidence type="ECO:0000259" key="2">
    <source>
        <dbReference type="Pfam" id="PF00586"/>
    </source>
</evidence>
<dbReference type="PIRSF" id="PIRSF036540">
    <property type="entry name" value="UCP036540_AIR"/>
    <property type="match status" value="1"/>
</dbReference>
<dbReference type="Gene3D" id="3.90.650.10">
    <property type="entry name" value="PurM-like C-terminal domain"/>
    <property type="match status" value="1"/>
</dbReference>
<feature type="domain" description="PurM-like N-terminal" evidence="2">
    <location>
        <begin position="44"/>
        <end position="149"/>
    </location>
</feature>
<dbReference type="NCBIfam" id="TIGR04049">
    <property type="entry name" value="AIR_rel_sll0787"/>
    <property type="match status" value="1"/>
</dbReference>
<keyword evidence="5" id="KW-1185">Reference proteome</keyword>
<dbReference type="InterPro" id="IPR010918">
    <property type="entry name" value="PurM-like_C_dom"/>
</dbReference>
<gene>
    <name evidence="4" type="ORF">HNP98_001001</name>
</gene>
<dbReference type="SUPFAM" id="SSF55326">
    <property type="entry name" value="PurM N-terminal domain-like"/>
    <property type="match status" value="1"/>
</dbReference>
<comment type="caution">
    <text evidence="4">The sequence shown here is derived from an EMBL/GenBank/DDBJ whole genome shotgun (WGS) entry which is preliminary data.</text>
</comment>
<dbReference type="Pfam" id="PF02769">
    <property type="entry name" value="AIRS_C"/>
    <property type="match status" value="1"/>
</dbReference>
<sequence length="320" mass="33353">MNAAEVLAAALLAVSAVQDKVRIARTYAPTGGVAQARTGAVPLGDDCAAIPDGHGGYLLFAAEGLVEAFVADQPWFAGYSAVMVNLSDIAAMGGWPTALTNVIWARDPADTGALWDGMLAACAAYGVPMVGGHTCYRSAARHLAVSVLGQATKLLTSFDAQPGEDLVMAVDLAGAYFENYPFWNASTTQAPADLQRKMQLLPEIAAAGWSGVAKDLSMGGVPGTLHMLARTSGVGARLDVDAVPRPPGAPLEKWLTSFPSFGYLLTSRDENTARILQKFSENGVAAAVIGQINDTLEVTLSYQGHTALLAPVGTSEMIMN</sequence>
<evidence type="ECO:0000256" key="1">
    <source>
        <dbReference type="ARBA" id="ARBA00022977"/>
    </source>
</evidence>